<feature type="chain" id="PRO_5002335661" description="DUF7808 domain-containing protein" evidence="1">
    <location>
        <begin position="20"/>
        <end position="162"/>
    </location>
</feature>
<dbReference type="InterPro" id="IPR056710">
    <property type="entry name" value="DUF7808"/>
</dbReference>
<dbReference type="AlphaFoldDB" id="A0A0D8XHQ7"/>
<feature type="signal peptide" evidence="1">
    <location>
        <begin position="1"/>
        <end position="19"/>
    </location>
</feature>
<keyword evidence="1" id="KW-0732">Signal</keyword>
<reference evidence="4" key="2">
    <citation type="journal article" date="2016" name="Sci. Rep.">
        <title>Dictyocaulus viviparus genome, variome and transcriptome elucidate lungworm biology and support future intervention.</title>
        <authorList>
            <person name="McNulty S.N."/>
            <person name="Strube C."/>
            <person name="Rosa B.A."/>
            <person name="Martin J.C."/>
            <person name="Tyagi R."/>
            <person name="Choi Y.J."/>
            <person name="Wang Q."/>
            <person name="Hallsworth Pepin K."/>
            <person name="Zhang X."/>
            <person name="Ozersky P."/>
            <person name="Wilson R.K."/>
            <person name="Sternberg P.W."/>
            <person name="Gasser R.B."/>
            <person name="Mitreva M."/>
        </authorList>
    </citation>
    <scope>NUCLEOTIDE SEQUENCE [LARGE SCALE GENOMIC DNA]</scope>
    <source>
        <strain evidence="4">HannoverDv2000</strain>
    </source>
</reference>
<name>A0A0D8XHQ7_DICVI</name>
<proteinExistence type="predicted"/>
<evidence type="ECO:0000313" key="4">
    <source>
        <dbReference type="Proteomes" id="UP000053766"/>
    </source>
</evidence>
<gene>
    <name evidence="3" type="ORF">DICVIV_12151</name>
</gene>
<dbReference type="PANTHER" id="PTHR34493">
    <property type="entry name" value="PROTEIN CBG13422-RELATED"/>
    <property type="match status" value="1"/>
</dbReference>
<dbReference type="Proteomes" id="UP000053766">
    <property type="component" value="Unassembled WGS sequence"/>
</dbReference>
<keyword evidence="4" id="KW-1185">Reference proteome</keyword>
<evidence type="ECO:0000259" key="2">
    <source>
        <dbReference type="Pfam" id="PF25096"/>
    </source>
</evidence>
<feature type="domain" description="DUF7808" evidence="2">
    <location>
        <begin position="28"/>
        <end position="147"/>
    </location>
</feature>
<organism evidence="3 4">
    <name type="scientific">Dictyocaulus viviparus</name>
    <name type="common">Bovine lungworm</name>
    <dbReference type="NCBI Taxonomy" id="29172"/>
    <lineage>
        <taxon>Eukaryota</taxon>
        <taxon>Metazoa</taxon>
        <taxon>Ecdysozoa</taxon>
        <taxon>Nematoda</taxon>
        <taxon>Chromadorea</taxon>
        <taxon>Rhabditida</taxon>
        <taxon>Rhabditina</taxon>
        <taxon>Rhabditomorpha</taxon>
        <taxon>Strongyloidea</taxon>
        <taxon>Metastrongylidae</taxon>
        <taxon>Dictyocaulus</taxon>
    </lineage>
</organism>
<dbReference type="Pfam" id="PF25096">
    <property type="entry name" value="DUF7808"/>
    <property type="match status" value="1"/>
</dbReference>
<protein>
    <recommendedName>
        <fullName evidence="2">DUF7808 domain-containing protein</fullName>
    </recommendedName>
</protein>
<dbReference type="EMBL" id="KN716745">
    <property type="protein sequence ID" value="KJH41871.1"/>
    <property type="molecule type" value="Genomic_DNA"/>
</dbReference>
<reference evidence="3 4" key="1">
    <citation type="submission" date="2013-11" db="EMBL/GenBank/DDBJ databases">
        <title>Draft genome of the bovine lungworm Dictyocaulus viviparus.</title>
        <authorList>
            <person name="Mitreva M."/>
        </authorList>
    </citation>
    <scope>NUCLEOTIDE SEQUENCE [LARGE SCALE GENOMIC DNA]</scope>
    <source>
        <strain evidence="3 4">HannoverDv2000</strain>
    </source>
</reference>
<evidence type="ECO:0000256" key="1">
    <source>
        <dbReference type="SAM" id="SignalP"/>
    </source>
</evidence>
<dbReference type="PANTHER" id="PTHR34493:SF6">
    <property type="entry name" value="DUF4789 DOMAIN-CONTAINING PROTEIN-RELATED"/>
    <property type="match status" value="1"/>
</dbReference>
<evidence type="ECO:0000313" key="3">
    <source>
        <dbReference type="EMBL" id="KJH41871.1"/>
    </source>
</evidence>
<sequence length="162" mass="18669">MWLCSITAVVLLFCNGNAAEQSTPIGHHYQSRYVKCVHELNNNFRTSCSVLGKKVTNKSGGQCLDDFELALKNVRTMCPTYCGEADEFEIVHKVPPNNHVCIKFHNYGLIRRKKDVYLWRRGECKNETITFTVNCGFTSSRKNLERTQNDPSLYFRKLLARQ</sequence>
<dbReference type="OrthoDB" id="5796062at2759"/>
<accession>A0A0D8XHQ7</accession>